<evidence type="ECO:0000313" key="2">
    <source>
        <dbReference type="Proteomes" id="UP001283361"/>
    </source>
</evidence>
<reference evidence="1" key="1">
    <citation type="journal article" date="2023" name="G3 (Bethesda)">
        <title>A reference genome for the long-term kleptoplast-retaining sea slug Elysia crispata morphotype clarki.</title>
        <authorList>
            <person name="Eastman K.E."/>
            <person name="Pendleton A.L."/>
            <person name="Shaikh M.A."/>
            <person name="Suttiyut T."/>
            <person name="Ogas R."/>
            <person name="Tomko P."/>
            <person name="Gavelis G."/>
            <person name="Widhalm J.R."/>
            <person name="Wisecaver J.H."/>
        </authorList>
    </citation>
    <scope>NUCLEOTIDE SEQUENCE</scope>
    <source>
        <strain evidence="1">ECLA1</strain>
    </source>
</reference>
<evidence type="ECO:0000313" key="1">
    <source>
        <dbReference type="EMBL" id="KAK3783040.1"/>
    </source>
</evidence>
<name>A0AAE1A8N1_9GAST</name>
<organism evidence="1 2">
    <name type="scientific">Elysia crispata</name>
    <name type="common">lettuce slug</name>
    <dbReference type="NCBI Taxonomy" id="231223"/>
    <lineage>
        <taxon>Eukaryota</taxon>
        <taxon>Metazoa</taxon>
        <taxon>Spiralia</taxon>
        <taxon>Lophotrochozoa</taxon>
        <taxon>Mollusca</taxon>
        <taxon>Gastropoda</taxon>
        <taxon>Heterobranchia</taxon>
        <taxon>Euthyneura</taxon>
        <taxon>Panpulmonata</taxon>
        <taxon>Sacoglossa</taxon>
        <taxon>Placobranchoidea</taxon>
        <taxon>Plakobranchidae</taxon>
        <taxon>Elysia</taxon>
    </lineage>
</organism>
<accession>A0AAE1A8N1</accession>
<dbReference type="Proteomes" id="UP001283361">
    <property type="component" value="Unassembled WGS sequence"/>
</dbReference>
<comment type="caution">
    <text evidence="1">The sequence shown here is derived from an EMBL/GenBank/DDBJ whole genome shotgun (WGS) entry which is preliminary data.</text>
</comment>
<keyword evidence="2" id="KW-1185">Reference proteome</keyword>
<dbReference type="AlphaFoldDB" id="A0AAE1A8N1"/>
<protein>
    <submittedName>
        <fullName evidence="1">Uncharacterized protein</fullName>
    </submittedName>
</protein>
<sequence length="158" mass="17935">MRNVAFTPEGDHITWTQLPTDSINTICVHNRRLCYQLSSVIVSLGPSVVFGYRGILLIFLAYETQDSLWHNNYAHSCCGKSLEIQQHPKRDGQMVKSLTASLVSREEEERHQRNLNDDEQLKNQIALSHHITGYCKAPVVYNVVGITVFAFPLQLPNV</sequence>
<dbReference type="EMBL" id="JAWDGP010002460">
    <property type="protein sequence ID" value="KAK3783040.1"/>
    <property type="molecule type" value="Genomic_DNA"/>
</dbReference>
<proteinExistence type="predicted"/>
<gene>
    <name evidence="1" type="ORF">RRG08_059975</name>
</gene>